<feature type="transmembrane region" description="Helical" evidence="1">
    <location>
        <begin position="145"/>
        <end position="163"/>
    </location>
</feature>
<feature type="transmembrane region" description="Helical" evidence="1">
    <location>
        <begin position="354"/>
        <end position="376"/>
    </location>
</feature>
<evidence type="ECO:0000313" key="2">
    <source>
        <dbReference type="EMBL" id="TDK38892.1"/>
    </source>
</evidence>
<dbReference type="AlphaFoldDB" id="A0A4R5UM02"/>
<dbReference type="RefSeq" id="WP_133314340.1">
    <property type="nucleotide sequence ID" value="NZ_SMTL01000001.1"/>
</dbReference>
<evidence type="ECO:0000256" key="1">
    <source>
        <dbReference type="SAM" id="Phobius"/>
    </source>
</evidence>
<feature type="transmembrane region" description="Helical" evidence="1">
    <location>
        <begin position="20"/>
        <end position="39"/>
    </location>
</feature>
<reference evidence="2 3" key="1">
    <citation type="submission" date="2019-03" db="EMBL/GenBank/DDBJ databases">
        <title>Rhizobium sp. nov., an bacterium isolated from biocrust in Mu Us Desert.</title>
        <authorList>
            <person name="Lixiong L."/>
        </authorList>
    </citation>
    <scope>NUCLEOTIDE SEQUENCE [LARGE SCALE GENOMIC DNA]</scope>
    <source>
        <strain evidence="2 3">SPY-1</strain>
    </source>
</reference>
<dbReference type="EMBL" id="SMTL01000001">
    <property type="protein sequence ID" value="TDK38892.1"/>
    <property type="molecule type" value="Genomic_DNA"/>
</dbReference>
<sequence>MRRGGSVASQGVAEAKTSVLRIFLVIYLTGLLLCAFDLADGKLFLGDIDDLMREIQIRQLMSPAGDWWGLTLPMISMPEAYVSPWSRLVDLPYLLIARLLSPVFSPDRALLTAFLIWPPVMLAVYSLLGASVIARTTTFRSVLDGLLLIAATILMLFALWEFVPGRIDHHNMQLVALMAITAGLARWDRAGGVMIGLGSVVSIAIALEGLPFVVLAFAGIVIAFVLKNSPALPVLRAASASMLISTGPLALALLGRSGSASTQCDAFSAPYIVLMIGCSAILLASSLIFHRAASWERLASIAVPAGCLMVIAGLLFPRCLAGPYWMIDPVSKHYWFDRIPQEQGLIYLVSNGELSLVLLVALLGVVIIAAIVAVLAAGRRGDLGLVMVTAVAAASLLLTIALIRYIRFPSAFVPLLLPFAYKHLKHPPGVWPQARLPVLACVGLLVATVAGLRLLMPATVKIYDAVDYMAFDECRSGDLSVLAQVPAGRIVAPQALSLQLAFTMPHGFSVAAVPFHRASPGMRRAFEALVSTDAEVRRKALEPFDYVAVCRFPLKTDVGTAPLYDALAAGLDWPGLVRLDTGPTNPFQLFRIDHVNLR</sequence>
<gene>
    <name evidence="2" type="ORF">E2F50_01755</name>
</gene>
<keyword evidence="1" id="KW-0812">Transmembrane</keyword>
<feature type="transmembrane region" description="Helical" evidence="1">
    <location>
        <begin position="301"/>
        <end position="327"/>
    </location>
</feature>
<keyword evidence="1" id="KW-1133">Transmembrane helix</keyword>
<evidence type="ECO:0008006" key="4">
    <source>
        <dbReference type="Google" id="ProtNLM"/>
    </source>
</evidence>
<dbReference type="OrthoDB" id="8334727at2"/>
<accession>A0A4R5UM02</accession>
<keyword evidence="3" id="KW-1185">Reference proteome</keyword>
<proteinExistence type="predicted"/>
<feature type="transmembrane region" description="Helical" evidence="1">
    <location>
        <begin position="434"/>
        <end position="455"/>
    </location>
</feature>
<feature type="transmembrane region" description="Helical" evidence="1">
    <location>
        <begin position="383"/>
        <end position="406"/>
    </location>
</feature>
<feature type="transmembrane region" description="Helical" evidence="1">
    <location>
        <begin position="233"/>
        <end position="255"/>
    </location>
</feature>
<protein>
    <recommendedName>
        <fullName evidence="4">Glycosyltransferase RgtA/B/C/D-like domain-containing protein</fullName>
    </recommendedName>
</protein>
<comment type="caution">
    <text evidence="2">The sequence shown here is derived from an EMBL/GenBank/DDBJ whole genome shotgun (WGS) entry which is preliminary data.</text>
</comment>
<feature type="transmembrane region" description="Helical" evidence="1">
    <location>
        <begin position="193"/>
        <end position="226"/>
    </location>
</feature>
<name>A0A4R5UM02_9HYPH</name>
<keyword evidence="1" id="KW-0472">Membrane</keyword>
<organism evidence="2 3">
    <name type="scientific">Rhizobium deserti</name>
    <dbReference type="NCBI Taxonomy" id="2547961"/>
    <lineage>
        <taxon>Bacteria</taxon>
        <taxon>Pseudomonadati</taxon>
        <taxon>Pseudomonadota</taxon>
        <taxon>Alphaproteobacteria</taxon>
        <taxon>Hyphomicrobiales</taxon>
        <taxon>Rhizobiaceae</taxon>
        <taxon>Rhizobium/Agrobacterium group</taxon>
        <taxon>Rhizobium</taxon>
    </lineage>
</organism>
<dbReference type="Proteomes" id="UP000295238">
    <property type="component" value="Unassembled WGS sequence"/>
</dbReference>
<feature type="transmembrane region" description="Helical" evidence="1">
    <location>
        <begin position="109"/>
        <end position="133"/>
    </location>
</feature>
<evidence type="ECO:0000313" key="3">
    <source>
        <dbReference type="Proteomes" id="UP000295238"/>
    </source>
</evidence>
<feature type="transmembrane region" description="Helical" evidence="1">
    <location>
        <begin position="267"/>
        <end position="289"/>
    </location>
</feature>